<gene>
    <name evidence="2" type="ORF">JMA_07020</name>
</gene>
<dbReference type="InterPro" id="IPR050282">
    <property type="entry name" value="Cycloisomerase_2"/>
</dbReference>
<proteinExistence type="inferred from homology"/>
<dbReference type="OrthoDB" id="9790815at2"/>
<reference evidence="2 3" key="1">
    <citation type="submission" date="2014-08" db="EMBL/GenBank/DDBJ databases">
        <title>Complete genome of a marine bacteria Jeotgalibacillus malaysiensis.</title>
        <authorList>
            <person name="Yaakop A.S."/>
            <person name="Chan K.-G."/>
            <person name="Goh K.M."/>
        </authorList>
    </citation>
    <scope>NUCLEOTIDE SEQUENCE [LARGE SCALE GENOMIC DNA]</scope>
    <source>
        <strain evidence="2 3">D5</strain>
    </source>
</reference>
<dbReference type="InterPro" id="IPR011048">
    <property type="entry name" value="Haem_d1_sf"/>
</dbReference>
<dbReference type="PANTHER" id="PTHR30344">
    <property type="entry name" value="6-PHOSPHOGLUCONOLACTONASE-RELATED"/>
    <property type="match status" value="1"/>
</dbReference>
<name>A0A0B5APK5_9BACL</name>
<dbReference type="Pfam" id="PF10282">
    <property type="entry name" value="Lactonase"/>
    <property type="match status" value="1"/>
</dbReference>
<keyword evidence="3" id="KW-1185">Reference proteome</keyword>
<dbReference type="FunFam" id="2.130.10.10:FF:000306">
    <property type="entry name" value="3-carboxymuconate cyclase"/>
    <property type="match status" value="1"/>
</dbReference>
<evidence type="ECO:0000313" key="3">
    <source>
        <dbReference type="Proteomes" id="UP000031449"/>
    </source>
</evidence>
<accession>A0A0B5APK5</accession>
<dbReference type="HOGENOM" id="CLU_038716_3_0_9"/>
<organism evidence="2 3">
    <name type="scientific">Jeotgalibacillus malaysiensis</name>
    <dbReference type="NCBI Taxonomy" id="1508404"/>
    <lineage>
        <taxon>Bacteria</taxon>
        <taxon>Bacillati</taxon>
        <taxon>Bacillota</taxon>
        <taxon>Bacilli</taxon>
        <taxon>Bacillales</taxon>
        <taxon>Caryophanaceae</taxon>
        <taxon>Jeotgalibacillus</taxon>
    </lineage>
</organism>
<dbReference type="GO" id="GO:0005829">
    <property type="term" value="C:cytosol"/>
    <property type="evidence" value="ECO:0007669"/>
    <property type="project" value="TreeGrafter"/>
</dbReference>
<sequence>MTKYKGFIGTYTKKSSKGVYEIELDTAKEELTVKGVAAEGKSPTYVNMDAEQEYLYTVAPGGMASFKIGEALEQIGHVDEKDGSPCHVSVSPDGAFAASATYLDGTIALYSRDKESGKVTEQLSVVQHEGGGPHERQDAAHAHFSGFTPDGKYLVAVDLGTDEIISYSYQSGELQQASVFNAEPGAGPRHLTFHPEKPLAYVMTELSNEVLTLAYDSSTGAFRQLQSIPAIPGDFNENSQGSAIHISSDGRFVYAGNRGHNSIAVFAADEENGELTHIEYVETEGNWPRDFVLDPSESFVVAANQESDTLVLFKRDKETGRLSSKGIKVEVPEPVCVKFVSKS</sequence>
<dbReference type="KEGG" id="jeo:JMA_07020"/>
<evidence type="ECO:0000256" key="1">
    <source>
        <dbReference type="ARBA" id="ARBA00005564"/>
    </source>
</evidence>
<dbReference type="SUPFAM" id="SSF51004">
    <property type="entry name" value="C-terminal (heme d1) domain of cytochrome cd1-nitrite reductase"/>
    <property type="match status" value="1"/>
</dbReference>
<evidence type="ECO:0000313" key="2">
    <source>
        <dbReference type="EMBL" id="AJD90019.1"/>
    </source>
</evidence>
<dbReference type="AlphaFoldDB" id="A0A0B5APK5"/>
<dbReference type="BioCyc" id="JESP1508404:G14D9-9919-MONOMER"/>
<dbReference type="Proteomes" id="UP000031449">
    <property type="component" value="Chromosome"/>
</dbReference>
<dbReference type="InterPro" id="IPR015943">
    <property type="entry name" value="WD40/YVTN_repeat-like_dom_sf"/>
</dbReference>
<dbReference type="STRING" id="1508404.JMA_07020"/>
<dbReference type="PANTHER" id="PTHR30344:SF1">
    <property type="entry name" value="6-PHOSPHOGLUCONOLACTONASE"/>
    <property type="match status" value="1"/>
</dbReference>
<dbReference type="GO" id="GO:0017057">
    <property type="term" value="F:6-phosphogluconolactonase activity"/>
    <property type="evidence" value="ECO:0007669"/>
    <property type="project" value="TreeGrafter"/>
</dbReference>
<comment type="similarity">
    <text evidence="1">Belongs to the cycloisomerase 2 family.</text>
</comment>
<dbReference type="Gene3D" id="2.130.10.10">
    <property type="entry name" value="YVTN repeat-like/Quinoprotein amine dehydrogenase"/>
    <property type="match status" value="1"/>
</dbReference>
<protein>
    <submittedName>
        <fullName evidence="2">6-phosphogluconolactonase</fullName>
    </submittedName>
</protein>
<dbReference type="EMBL" id="CP009416">
    <property type="protein sequence ID" value="AJD90019.1"/>
    <property type="molecule type" value="Genomic_DNA"/>
</dbReference>
<dbReference type="InterPro" id="IPR019405">
    <property type="entry name" value="Lactonase_7-beta_prop"/>
</dbReference>